<dbReference type="EMBL" id="KN819347">
    <property type="protein sequence ID" value="KIJ13923.1"/>
    <property type="molecule type" value="Genomic_DNA"/>
</dbReference>
<keyword evidence="2" id="KW-0479">Metal-binding</keyword>
<gene>
    <name evidence="4" type="ORF">PAXINDRAFT_80076</name>
</gene>
<evidence type="ECO:0000256" key="2">
    <source>
        <dbReference type="ARBA" id="ARBA00022723"/>
    </source>
</evidence>
<dbReference type="GO" id="GO:0046872">
    <property type="term" value="F:metal ion binding"/>
    <property type="evidence" value="ECO:0007669"/>
    <property type="project" value="UniProtKB-KW"/>
</dbReference>
<accession>A0A0C9TUJ4</accession>
<comment type="cofactor">
    <cofactor evidence="1">
        <name>a divalent metal cation</name>
        <dbReference type="ChEBI" id="CHEBI:60240"/>
    </cofactor>
</comment>
<dbReference type="Proteomes" id="UP000053647">
    <property type="component" value="Unassembled WGS sequence"/>
</dbReference>
<feature type="domain" description="DDE Tnp4" evidence="3">
    <location>
        <begin position="8"/>
        <end position="98"/>
    </location>
</feature>
<evidence type="ECO:0000313" key="4">
    <source>
        <dbReference type="EMBL" id="KIJ13923.1"/>
    </source>
</evidence>
<keyword evidence="5" id="KW-1185">Reference proteome</keyword>
<evidence type="ECO:0000256" key="1">
    <source>
        <dbReference type="ARBA" id="ARBA00001968"/>
    </source>
</evidence>
<reference evidence="4 5" key="1">
    <citation type="submission" date="2014-06" db="EMBL/GenBank/DDBJ databases">
        <authorList>
            <consortium name="DOE Joint Genome Institute"/>
            <person name="Kuo A."/>
            <person name="Kohler A."/>
            <person name="Nagy L.G."/>
            <person name="Floudas D."/>
            <person name="Copeland A."/>
            <person name="Barry K.W."/>
            <person name="Cichocki N."/>
            <person name="Veneault-Fourrey C."/>
            <person name="LaButti K."/>
            <person name="Lindquist E.A."/>
            <person name="Lipzen A."/>
            <person name="Lundell T."/>
            <person name="Morin E."/>
            <person name="Murat C."/>
            <person name="Sun H."/>
            <person name="Tunlid A."/>
            <person name="Henrissat B."/>
            <person name="Grigoriev I.V."/>
            <person name="Hibbett D.S."/>
            <person name="Martin F."/>
            <person name="Nordberg H.P."/>
            <person name="Cantor M.N."/>
            <person name="Hua S.X."/>
        </authorList>
    </citation>
    <scope>NUCLEOTIDE SEQUENCE [LARGE SCALE GENOMIC DNA]</scope>
    <source>
        <strain evidence="4 5">ATCC 200175</strain>
    </source>
</reference>
<dbReference type="InterPro" id="IPR027806">
    <property type="entry name" value="HARBI1_dom"/>
</dbReference>
<protein>
    <recommendedName>
        <fullName evidence="3">DDE Tnp4 domain-containing protein</fullName>
    </recommendedName>
</protein>
<dbReference type="OrthoDB" id="2659088at2759"/>
<dbReference type="Pfam" id="PF13359">
    <property type="entry name" value="DDE_Tnp_4"/>
    <property type="match status" value="1"/>
</dbReference>
<evidence type="ECO:0000313" key="5">
    <source>
        <dbReference type="Proteomes" id="UP000053647"/>
    </source>
</evidence>
<dbReference type="HOGENOM" id="CLU_018552_9_0_1"/>
<organism evidence="4 5">
    <name type="scientific">Paxillus involutus ATCC 200175</name>
    <dbReference type="NCBI Taxonomy" id="664439"/>
    <lineage>
        <taxon>Eukaryota</taxon>
        <taxon>Fungi</taxon>
        <taxon>Dikarya</taxon>
        <taxon>Basidiomycota</taxon>
        <taxon>Agaricomycotina</taxon>
        <taxon>Agaricomycetes</taxon>
        <taxon>Agaricomycetidae</taxon>
        <taxon>Boletales</taxon>
        <taxon>Paxilineae</taxon>
        <taxon>Paxillaceae</taxon>
        <taxon>Paxillus</taxon>
    </lineage>
</organism>
<name>A0A0C9TUJ4_PAXIN</name>
<proteinExistence type="predicted"/>
<dbReference type="AlphaFoldDB" id="A0A0C9TUJ4"/>
<reference evidence="5" key="2">
    <citation type="submission" date="2015-01" db="EMBL/GenBank/DDBJ databases">
        <title>Evolutionary Origins and Diversification of the Mycorrhizal Mutualists.</title>
        <authorList>
            <consortium name="DOE Joint Genome Institute"/>
            <consortium name="Mycorrhizal Genomics Consortium"/>
            <person name="Kohler A."/>
            <person name="Kuo A."/>
            <person name="Nagy L.G."/>
            <person name="Floudas D."/>
            <person name="Copeland A."/>
            <person name="Barry K.W."/>
            <person name="Cichocki N."/>
            <person name="Veneault-Fourrey C."/>
            <person name="LaButti K."/>
            <person name="Lindquist E.A."/>
            <person name="Lipzen A."/>
            <person name="Lundell T."/>
            <person name="Morin E."/>
            <person name="Murat C."/>
            <person name="Riley R."/>
            <person name="Ohm R."/>
            <person name="Sun H."/>
            <person name="Tunlid A."/>
            <person name="Henrissat B."/>
            <person name="Grigoriev I.V."/>
            <person name="Hibbett D.S."/>
            <person name="Martin F."/>
        </authorList>
    </citation>
    <scope>NUCLEOTIDE SEQUENCE [LARGE SCALE GENOMIC DNA]</scope>
    <source>
        <strain evidence="5">ATCC 200175</strain>
    </source>
</reference>
<evidence type="ECO:0000259" key="3">
    <source>
        <dbReference type="Pfam" id="PF13359"/>
    </source>
</evidence>
<sequence length="159" mass="18536">MAKDPDRQVPQDHWIWADSAYPTQTWCVVPFKAVGGPLSRTKNIYNKYLSRVRVRVEHTFAALKGCFQSLRELRLQVRTKKDIRIAVHWVQCCLVLHNMTIFFERQLGIESSIAWARREGREPNHRTQPVVVDAPAGTAGQRFRTELMIKLFRYLGMLI</sequence>